<sequence>MTIDNFVTEMSEEEMLEYISEAIRCEYLNASEIKVTNLNKICNITRKRYGNSTVTVKQKISDWEE</sequence>
<proteinExistence type="predicted"/>
<accession>A0ABR7EZH2</accession>
<evidence type="ECO:0000313" key="1">
    <source>
        <dbReference type="EMBL" id="MBC5666734.1"/>
    </source>
</evidence>
<organism evidence="1 2">
    <name type="scientific">Eubacterium segne</name>
    <dbReference type="NCBI Taxonomy" id="2763045"/>
    <lineage>
        <taxon>Bacteria</taxon>
        <taxon>Bacillati</taxon>
        <taxon>Bacillota</taxon>
        <taxon>Clostridia</taxon>
        <taxon>Eubacteriales</taxon>
        <taxon>Eubacteriaceae</taxon>
        <taxon>Eubacterium</taxon>
    </lineage>
</organism>
<dbReference type="RefSeq" id="WP_186839877.1">
    <property type="nucleotide sequence ID" value="NZ_JACOOZ010000001.1"/>
</dbReference>
<name>A0ABR7EZH2_9FIRM</name>
<dbReference type="EMBL" id="JACOOZ010000001">
    <property type="protein sequence ID" value="MBC5666734.1"/>
    <property type="molecule type" value="Genomic_DNA"/>
</dbReference>
<evidence type="ECO:0000313" key="2">
    <source>
        <dbReference type="Proteomes" id="UP000597877"/>
    </source>
</evidence>
<protein>
    <submittedName>
        <fullName evidence="1">Uncharacterized protein</fullName>
    </submittedName>
</protein>
<dbReference type="Proteomes" id="UP000597877">
    <property type="component" value="Unassembled WGS sequence"/>
</dbReference>
<gene>
    <name evidence="1" type="ORF">H8S00_01820</name>
</gene>
<comment type="caution">
    <text evidence="1">The sequence shown here is derived from an EMBL/GenBank/DDBJ whole genome shotgun (WGS) entry which is preliminary data.</text>
</comment>
<keyword evidence="2" id="KW-1185">Reference proteome</keyword>
<reference evidence="1 2" key="1">
    <citation type="submission" date="2020-08" db="EMBL/GenBank/DDBJ databases">
        <title>Genome public.</title>
        <authorList>
            <person name="Liu C."/>
            <person name="Sun Q."/>
        </authorList>
    </citation>
    <scope>NUCLEOTIDE SEQUENCE [LARGE SCALE GENOMIC DNA]</scope>
    <source>
        <strain evidence="1 2">BX4</strain>
    </source>
</reference>